<keyword evidence="7" id="KW-0756">Sterol biosynthesis</keyword>
<dbReference type="PANTHER" id="PTHR14207:SF0">
    <property type="entry name" value="3-BETA-HYDROXYSTEROID-DELTA(8),DELTA(7)-ISOMERASE"/>
    <property type="match status" value="1"/>
</dbReference>
<feature type="transmembrane region" description="Helical" evidence="14">
    <location>
        <begin position="197"/>
        <end position="219"/>
    </location>
</feature>
<dbReference type="Proteomes" id="UP001271007">
    <property type="component" value="Unassembled WGS sequence"/>
</dbReference>
<dbReference type="PROSITE" id="PS51751">
    <property type="entry name" value="EXPERA"/>
    <property type="match status" value="1"/>
</dbReference>
<dbReference type="GO" id="GO:0004769">
    <property type="term" value="F:steroid Delta-isomerase activity"/>
    <property type="evidence" value="ECO:0007669"/>
    <property type="project" value="TreeGrafter"/>
</dbReference>
<feature type="domain" description="EXPERA" evidence="15">
    <location>
        <begin position="72"/>
        <end position="218"/>
    </location>
</feature>
<evidence type="ECO:0000256" key="7">
    <source>
        <dbReference type="ARBA" id="ARBA00023011"/>
    </source>
</evidence>
<evidence type="ECO:0000256" key="5">
    <source>
        <dbReference type="ARBA" id="ARBA00022955"/>
    </source>
</evidence>
<keyword evidence="9 13" id="KW-0472">Membrane</keyword>
<keyword evidence="6 13" id="KW-1133">Transmembrane helix</keyword>
<reference evidence="16" key="1">
    <citation type="submission" date="2023-04" db="EMBL/GenBank/DDBJ databases">
        <title>Black Yeasts Isolated from many extreme environments.</title>
        <authorList>
            <person name="Coleine C."/>
            <person name="Stajich J.E."/>
            <person name="Selbmann L."/>
        </authorList>
    </citation>
    <scope>NUCLEOTIDE SEQUENCE</scope>
    <source>
        <strain evidence="16">CCFEE 5312</strain>
    </source>
</reference>
<evidence type="ECO:0000313" key="16">
    <source>
        <dbReference type="EMBL" id="KAK3057341.1"/>
    </source>
</evidence>
<keyword evidence="4 13" id="KW-0812">Transmembrane</keyword>
<dbReference type="GO" id="GO:0047750">
    <property type="term" value="F:cholestenol delta-isomerase activity"/>
    <property type="evidence" value="ECO:0007669"/>
    <property type="project" value="InterPro"/>
</dbReference>
<dbReference type="AlphaFoldDB" id="A0AAJ0GGW6"/>
<evidence type="ECO:0000256" key="13">
    <source>
        <dbReference type="PROSITE-ProRule" id="PRU01087"/>
    </source>
</evidence>
<comment type="caution">
    <text evidence="16">The sequence shown here is derived from an EMBL/GenBank/DDBJ whole genome shotgun (WGS) entry which is preliminary data.</text>
</comment>
<dbReference type="Pfam" id="PF05241">
    <property type="entry name" value="EBP"/>
    <property type="match status" value="1"/>
</dbReference>
<evidence type="ECO:0000256" key="10">
    <source>
        <dbReference type="ARBA" id="ARBA00023166"/>
    </source>
</evidence>
<evidence type="ECO:0000313" key="17">
    <source>
        <dbReference type="Proteomes" id="UP001271007"/>
    </source>
</evidence>
<keyword evidence="8" id="KW-0443">Lipid metabolism</keyword>
<evidence type="ECO:0000256" key="8">
    <source>
        <dbReference type="ARBA" id="ARBA00023098"/>
    </source>
</evidence>
<protein>
    <recommendedName>
        <fullName evidence="15">EXPERA domain-containing protein</fullName>
    </recommendedName>
</protein>
<keyword evidence="10" id="KW-1207">Sterol metabolism</keyword>
<feature type="transmembrane region" description="Helical" evidence="14">
    <location>
        <begin position="74"/>
        <end position="96"/>
    </location>
</feature>
<evidence type="ECO:0000256" key="11">
    <source>
        <dbReference type="ARBA" id="ARBA00023221"/>
    </source>
</evidence>
<evidence type="ECO:0000256" key="2">
    <source>
        <dbReference type="ARBA" id="ARBA00008337"/>
    </source>
</evidence>
<dbReference type="GO" id="GO:0000247">
    <property type="term" value="F:C-8 sterol isomerase activity"/>
    <property type="evidence" value="ECO:0007669"/>
    <property type="project" value="TreeGrafter"/>
</dbReference>
<dbReference type="InterPro" id="IPR033118">
    <property type="entry name" value="EXPERA"/>
</dbReference>
<dbReference type="GO" id="GO:0005783">
    <property type="term" value="C:endoplasmic reticulum"/>
    <property type="evidence" value="ECO:0007669"/>
    <property type="project" value="TreeGrafter"/>
</dbReference>
<accession>A0AAJ0GGW6</accession>
<evidence type="ECO:0000256" key="6">
    <source>
        <dbReference type="ARBA" id="ARBA00022989"/>
    </source>
</evidence>
<dbReference type="GO" id="GO:0016126">
    <property type="term" value="P:sterol biosynthetic process"/>
    <property type="evidence" value="ECO:0007669"/>
    <property type="project" value="UniProtKB-KW"/>
</dbReference>
<feature type="transmembrane region" description="Helical" evidence="14">
    <location>
        <begin position="159"/>
        <end position="177"/>
    </location>
</feature>
<evidence type="ECO:0000256" key="12">
    <source>
        <dbReference type="ARBA" id="ARBA00023235"/>
    </source>
</evidence>
<keyword evidence="5" id="KW-0752">Steroid biosynthesis</keyword>
<dbReference type="EMBL" id="JAWDJX010000003">
    <property type="protein sequence ID" value="KAK3057341.1"/>
    <property type="molecule type" value="Genomic_DNA"/>
</dbReference>
<dbReference type="PANTHER" id="PTHR14207">
    <property type="entry name" value="STEROL ISOMERASE"/>
    <property type="match status" value="1"/>
</dbReference>
<name>A0AAJ0GGW6_9PEZI</name>
<comment type="similarity">
    <text evidence="2">Belongs to the EBP family.</text>
</comment>
<gene>
    <name evidence="16" type="ORF">LTR09_001524</name>
</gene>
<feature type="transmembrane region" description="Helical" evidence="14">
    <location>
        <begin position="127"/>
        <end position="152"/>
    </location>
</feature>
<keyword evidence="3" id="KW-0444">Lipid biosynthesis</keyword>
<evidence type="ECO:0000256" key="4">
    <source>
        <dbReference type="ARBA" id="ARBA00022692"/>
    </source>
</evidence>
<keyword evidence="12" id="KW-0413">Isomerase</keyword>
<keyword evidence="17" id="KW-1185">Reference proteome</keyword>
<comment type="subcellular location">
    <subcellularLocation>
        <location evidence="1">Membrane</location>
        <topology evidence="1">Multi-pass membrane protein</topology>
    </subcellularLocation>
</comment>
<evidence type="ECO:0000256" key="3">
    <source>
        <dbReference type="ARBA" id="ARBA00022516"/>
    </source>
</evidence>
<evidence type="ECO:0000256" key="14">
    <source>
        <dbReference type="SAM" id="Phobius"/>
    </source>
</evidence>
<evidence type="ECO:0000256" key="1">
    <source>
        <dbReference type="ARBA" id="ARBA00004141"/>
    </source>
</evidence>
<organism evidence="16 17">
    <name type="scientific">Extremus antarcticus</name>
    <dbReference type="NCBI Taxonomy" id="702011"/>
    <lineage>
        <taxon>Eukaryota</taxon>
        <taxon>Fungi</taxon>
        <taxon>Dikarya</taxon>
        <taxon>Ascomycota</taxon>
        <taxon>Pezizomycotina</taxon>
        <taxon>Dothideomycetes</taxon>
        <taxon>Dothideomycetidae</taxon>
        <taxon>Mycosphaerellales</taxon>
        <taxon>Extremaceae</taxon>
        <taxon>Extremus</taxon>
    </lineage>
</organism>
<dbReference type="InterPro" id="IPR007905">
    <property type="entry name" value="EBP"/>
</dbReference>
<dbReference type="GO" id="GO:0016020">
    <property type="term" value="C:membrane"/>
    <property type="evidence" value="ECO:0007669"/>
    <property type="project" value="UniProtKB-SubCell"/>
</dbReference>
<proteinExistence type="inferred from homology"/>
<sequence length="242" mass="27608">MGSQIVHFMANSTSDLATQYHPYHPQDSHIPNYAPNSWSVPALLSVFFGVCTTLFSSTYFVANALNPKLRRSDLITIMWFVLSGSIHLFFEGYYALHWSTLGSKQTLIGQMWKEYAFSDSRYLTRNSMVLCLETMTAVCWGPGCLLVAWLIVRDRPERFPVQLVVSVGQLYGDALYYATSIFDEVVTGVRYSRPEAAYYWCYFVLMNSFWLFIPAVLVYQSVTRTAEAVSVARRMEGLKKAI</sequence>
<feature type="transmembrane region" description="Helical" evidence="14">
    <location>
        <begin position="42"/>
        <end position="62"/>
    </location>
</feature>
<keyword evidence="11" id="KW-0753">Steroid metabolism</keyword>
<evidence type="ECO:0000256" key="9">
    <source>
        <dbReference type="ARBA" id="ARBA00023136"/>
    </source>
</evidence>
<evidence type="ECO:0000259" key="15">
    <source>
        <dbReference type="PROSITE" id="PS51751"/>
    </source>
</evidence>